<sequence length="243" mass="27915">MSTIKIPTSFNIDLEFQAADLGQRFLAWLIDFVIKVVFVVIFVMIVGNMKDIFNNEGLSAIFLLGILIPVLLYPLLFEMYMNGQTPGKKAMDIRVVSMIGNTPSRSQFFTRYIFRIIEQPIFFWALLPIISILRSPLKQRVGDIAAATIVINIKTKGSISETIFRDLSMTDYKPQFPEILRLSDRDMNKIKEMLDRALLGDKRLAERVATRVKEVLKINTTLPDTVFLETVLNDYNYYTTVEK</sequence>
<dbReference type="Pfam" id="PF06271">
    <property type="entry name" value="RDD"/>
    <property type="match status" value="1"/>
</dbReference>
<comment type="caution">
    <text evidence="7">The sequence shown here is derived from an EMBL/GenBank/DDBJ whole genome shotgun (WGS) entry which is preliminary data.</text>
</comment>
<evidence type="ECO:0000259" key="6">
    <source>
        <dbReference type="Pfam" id="PF06271"/>
    </source>
</evidence>
<dbReference type="PANTHER" id="PTHR38480">
    <property type="entry name" value="SLR0254 PROTEIN"/>
    <property type="match status" value="1"/>
</dbReference>
<keyword evidence="8" id="KW-1185">Reference proteome</keyword>
<name>A0A327WDQ8_9BACT</name>
<keyword evidence="3 5" id="KW-1133">Transmembrane helix</keyword>
<evidence type="ECO:0000256" key="4">
    <source>
        <dbReference type="ARBA" id="ARBA00023136"/>
    </source>
</evidence>
<keyword evidence="4 5" id="KW-0472">Membrane</keyword>
<evidence type="ECO:0000313" key="7">
    <source>
        <dbReference type="EMBL" id="RAJ87536.1"/>
    </source>
</evidence>
<feature type="transmembrane region" description="Helical" evidence="5">
    <location>
        <begin position="25"/>
        <end position="46"/>
    </location>
</feature>
<evidence type="ECO:0000256" key="5">
    <source>
        <dbReference type="SAM" id="Phobius"/>
    </source>
</evidence>
<dbReference type="RefSeq" id="WP_111590217.1">
    <property type="nucleotide sequence ID" value="NZ_QLMA01000001.1"/>
</dbReference>
<gene>
    <name evidence="7" type="ORF">CLV59_101288</name>
</gene>
<dbReference type="InterPro" id="IPR010432">
    <property type="entry name" value="RDD"/>
</dbReference>
<feature type="domain" description="RDD" evidence="6">
    <location>
        <begin position="19"/>
        <end position="146"/>
    </location>
</feature>
<evidence type="ECO:0000313" key="8">
    <source>
        <dbReference type="Proteomes" id="UP000249819"/>
    </source>
</evidence>
<evidence type="ECO:0000256" key="1">
    <source>
        <dbReference type="ARBA" id="ARBA00004141"/>
    </source>
</evidence>
<feature type="transmembrane region" description="Helical" evidence="5">
    <location>
        <begin position="58"/>
        <end position="76"/>
    </location>
</feature>
<reference evidence="7 8" key="1">
    <citation type="submission" date="2018-06" db="EMBL/GenBank/DDBJ databases">
        <title>Genomic Encyclopedia of Archaeal and Bacterial Type Strains, Phase II (KMG-II): from individual species to whole genera.</title>
        <authorList>
            <person name="Goeker M."/>
        </authorList>
    </citation>
    <scope>NUCLEOTIDE SEQUENCE [LARGE SCALE GENOMIC DNA]</scope>
    <source>
        <strain evidence="7 8">DSM 29821</strain>
    </source>
</reference>
<proteinExistence type="predicted"/>
<accession>A0A327WDQ8</accession>
<dbReference type="AlphaFoldDB" id="A0A327WDQ8"/>
<keyword evidence="2 5" id="KW-0812">Transmembrane</keyword>
<evidence type="ECO:0000256" key="3">
    <source>
        <dbReference type="ARBA" id="ARBA00022989"/>
    </source>
</evidence>
<evidence type="ECO:0000256" key="2">
    <source>
        <dbReference type="ARBA" id="ARBA00022692"/>
    </source>
</evidence>
<comment type="subcellular location">
    <subcellularLocation>
        <location evidence="1">Membrane</location>
        <topology evidence="1">Multi-pass membrane protein</topology>
    </subcellularLocation>
</comment>
<dbReference type="GO" id="GO:0016020">
    <property type="term" value="C:membrane"/>
    <property type="evidence" value="ECO:0007669"/>
    <property type="project" value="UniProtKB-SubCell"/>
</dbReference>
<dbReference type="OrthoDB" id="9814143at2"/>
<dbReference type="PANTHER" id="PTHR38480:SF1">
    <property type="entry name" value="SLR0254 PROTEIN"/>
    <property type="match status" value="1"/>
</dbReference>
<dbReference type="Proteomes" id="UP000249819">
    <property type="component" value="Unassembled WGS sequence"/>
</dbReference>
<protein>
    <submittedName>
        <fullName evidence="7">Putative RDD family membrane protein YckC</fullName>
    </submittedName>
</protein>
<dbReference type="EMBL" id="QLMA01000001">
    <property type="protein sequence ID" value="RAJ87536.1"/>
    <property type="molecule type" value="Genomic_DNA"/>
</dbReference>
<organism evidence="7 8">
    <name type="scientific">Chitinophaga dinghuensis</name>
    <dbReference type="NCBI Taxonomy" id="1539050"/>
    <lineage>
        <taxon>Bacteria</taxon>
        <taxon>Pseudomonadati</taxon>
        <taxon>Bacteroidota</taxon>
        <taxon>Chitinophagia</taxon>
        <taxon>Chitinophagales</taxon>
        <taxon>Chitinophagaceae</taxon>
        <taxon>Chitinophaga</taxon>
    </lineage>
</organism>